<dbReference type="Gene3D" id="3.40.50.2000">
    <property type="entry name" value="Glycogen Phosphorylase B"/>
    <property type="match status" value="2"/>
</dbReference>
<proteinExistence type="predicted"/>
<comment type="caution">
    <text evidence="2">The sequence shown here is derived from an EMBL/GenBank/DDBJ whole genome shotgun (WGS) entry which is preliminary data.</text>
</comment>
<evidence type="ECO:0000313" key="2">
    <source>
        <dbReference type="EMBL" id="PVX57909.1"/>
    </source>
</evidence>
<reference evidence="2 3" key="1">
    <citation type="submission" date="2018-05" db="EMBL/GenBank/DDBJ databases">
        <title>Genomic Encyclopedia of Type Strains, Phase IV (KMG-IV): sequencing the most valuable type-strain genomes for metagenomic binning, comparative biology and taxonomic classification.</title>
        <authorList>
            <person name="Goeker M."/>
        </authorList>
    </citation>
    <scope>NUCLEOTIDE SEQUENCE [LARGE SCALE GENOMIC DNA]</scope>
    <source>
        <strain evidence="2 3">DSM 100333</strain>
    </source>
</reference>
<dbReference type="PANTHER" id="PTHR12526:SF637">
    <property type="entry name" value="GLYCOSYLTRANSFERASE EPSF-RELATED"/>
    <property type="match status" value="1"/>
</dbReference>
<feature type="domain" description="Glycosyl transferase family 1" evidence="1">
    <location>
        <begin position="241"/>
        <end position="369"/>
    </location>
</feature>
<dbReference type="PANTHER" id="PTHR12526">
    <property type="entry name" value="GLYCOSYLTRANSFERASE"/>
    <property type="match status" value="1"/>
</dbReference>
<dbReference type="SUPFAM" id="SSF53756">
    <property type="entry name" value="UDP-Glycosyltransferase/glycogen phosphorylase"/>
    <property type="match status" value="1"/>
</dbReference>
<dbReference type="GO" id="GO:0016757">
    <property type="term" value="F:glycosyltransferase activity"/>
    <property type="evidence" value="ECO:0007669"/>
    <property type="project" value="InterPro"/>
</dbReference>
<keyword evidence="2" id="KW-0808">Transferase</keyword>
<dbReference type="RefSeq" id="WP_116615784.1">
    <property type="nucleotide sequence ID" value="NZ_QENY01000003.1"/>
</dbReference>
<evidence type="ECO:0000259" key="1">
    <source>
        <dbReference type="Pfam" id="PF00534"/>
    </source>
</evidence>
<dbReference type="Proteomes" id="UP000245870">
    <property type="component" value="Unassembled WGS sequence"/>
</dbReference>
<evidence type="ECO:0000313" key="3">
    <source>
        <dbReference type="Proteomes" id="UP000245870"/>
    </source>
</evidence>
<dbReference type="Pfam" id="PF00534">
    <property type="entry name" value="Glycos_transf_1"/>
    <property type="match status" value="1"/>
</dbReference>
<dbReference type="AlphaFoldDB" id="A0A2U0UJX7"/>
<name>A0A2U0UJX7_9BACT</name>
<protein>
    <submittedName>
        <fullName evidence="2">Glycosyltransferase involved in cell wall biosynthesis</fullName>
    </submittedName>
</protein>
<gene>
    <name evidence="2" type="ORF">C7379_10332</name>
</gene>
<sequence>MKKIVHISTADTGGAGLCAYRICKAQRDLGMDAHLIVMHRTHTDNFVHQVGAVAYFLQSARRKVKKLLGMPDEINTCRELGRQRQATYTLPISPIDLTHNPLIASADVIHLHWIGGLIDYPSFFKAYSHKPIVFTLHDESMLHGIASVKDQCLRDHPLEQKYYRLKLSYTRDIERLGVVFLSKAIYDEYHDHEMLARAHKTIIHNLVDCSLFKPYDRAYARQALTLPDTKLFGFCAYAIGDPRKGLGQLSEALTRMNPQYRILAIGKNRGKKSWPNVMEMGFHTDPGEISQILSAADFFCLPSLKEDFAQAPLEALACGTPVIMSPCSGSDELITPENGVRYADFSTEALIEGIGQAMQKSYDRTALRQDVTRRFSPQKIARDYLRFYDTLTS</sequence>
<accession>A0A2U0UJX7</accession>
<organism evidence="2 3">
    <name type="scientific">Hallella colorans</name>
    <dbReference type="NCBI Taxonomy" id="1703337"/>
    <lineage>
        <taxon>Bacteria</taxon>
        <taxon>Pseudomonadati</taxon>
        <taxon>Bacteroidota</taxon>
        <taxon>Bacteroidia</taxon>
        <taxon>Bacteroidales</taxon>
        <taxon>Prevotellaceae</taxon>
        <taxon>Hallella</taxon>
    </lineage>
</organism>
<dbReference type="OrthoDB" id="9768685at2"/>
<dbReference type="InterPro" id="IPR001296">
    <property type="entry name" value="Glyco_trans_1"/>
</dbReference>
<dbReference type="EMBL" id="QENY01000003">
    <property type="protein sequence ID" value="PVX57909.1"/>
    <property type="molecule type" value="Genomic_DNA"/>
</dbReference>
<keyword evidence="3" id="KW-1185">Reference proteome</keyword>